<dbReference type="FunFam" id="2.60.260.20:FF:000003">
    <property type="entry name" value="DnaJ subfamily A member 2"/>
    <property type="match status" value="1"/>
</dbReference>
<accession>A0A0N5CZE8</accession>
<dbReference type="GO" id="GO:0051082">
    <property type="term" value="F:unfolded protein binding"/>
    <property type="evidence" value="ECO:0007669"/>
    <property type="project" value="InterPro"/>
</dbReference>
<keyword evidence="1 5" id="KW-0479">Metal-binding</keyword>
<dbReference type="AlphaFoldDB" id="A0A0N5CZE8"/>
<evidence type="ECO:0000313" key="8">
    <source>
        <dbReference type="EMBL" id="VDN03143.1"/>
    </source>
</evidence>
<evidence type="ECO:0000313" key="9">
    <source>
        <dbReference type="Proteomes" id="UP000276776"/>
    </source>
</evidence>
<dbReference type="PROSITE" id="PS51188">
    <property type="entry name" value="ZF_CR"/>
    <property type="match status" value="1"/>
</dbReference>
<keyword evidence="3 5" id="KW-0863">Zinc-finger</keyword>
<dbReference type="InterPro" id="IPR018253">
    <property type="entry name" value="DnaJ_domain_CS"/>
</dbReference>
<evidence type="ECO:0000259" key="7">
    <source>
        <dbReference type="PROSITE" id="PS51188"/>
    </source>
</evidence>
<dbReference type="InterPro" id="IPR036869">
    <property type="entry name" value="J_dom_sf"/>
</dbReference>
<dbReference type="InterPro" id="IPR001305">
    <property type="entry name" value="HSP_DnaJ_Cys-rich_dom"/>
</dbReference>
<dbReference type="Gene3D" id="2.10.230.10">
    <property type="entry name" value="Heat shock protein DnaJ, cysteine-rich domain"/>
    <property type="match status" value="1"/>
</dbReference>
<dbReference type="PRINTS" id="PR00625">
    <property type="entry name" value="JDOMAIN"/>
</dbReference>
<dbReference type="STRING" id="103827.A0A0N5CZE8"/>
<dbReference type="Pfam" id="PF01556">
    <property type="entry name" value="DnaJ_C"/>
    <property type="match status" value="1"/>
</dbReference>
<dbReference type="OMA" id="YGMEGMA"/>
<dbReference type="Gene3D" id="1.10.287.110">
    <property type="entry name" value="DnaJ domain"/>
    <property type="match status" value="1"/>
</dbReference>
<dbReference type="Proteomes" id="UP000276776">
    <property type="component" value="Unassembled WGS sequence"/>
</dbReference>
<keyword evidence="2" id="KW-0677">Repeat</keyword>
<evidence type="ECO:0000256" key="2">
    <source>
        <dbReference type="ARBA" id="ARBA00022737"/>
    </source>
</evidence>
<dbReference type="GO" id="GO:0008270">
    <property type="term" value="F:zinc ion binding"/>
    <property type="evidence" value="ECO:0007669"/>
    <property type="project" value="UniProtKB-KW"/>
</dbReference>
<organism evidence="10">
    <name type="scientific">Thelazia callipaeda</name>
    <name type="common">Oriental eyeworm</name>
    <name type="synonym">Parasitic nematode</name>
    <dbReference type="NCBI Taxonomy" id="103827"/>
    <lineage>
        <taxon>Eukaryota</taxon>
        <taxon>Metazoa</taxon>
        <taxon>Ecdysozoa</taxon>
        <taxon>Nematoda</taxon>
        <taxon>Chromadorea</taxon>
        <taxon>Rhabditida</taxon>
        <taxon>Spirurina</taxon>
        <taxon>Spiruromorpha</taxon>
        <taxon>Thelazioidea</taxon>
        <taxon>Thelaziidae</taxon>
        <taxon>Thelazia</taxon>
    </lineage>
</organism>
<dbReference type="SUPFAM" id="SSF57938">
    <property type="entry name" value="DnaJ/Hsp40 cysteine-rich domain"/>
    <property type="match status" value="1"/>
</dbReference>
<dbReference type="Pfam" id="PF00684">
    <property type="entry name" value="DnaJ_CXXCXGXG"/>
    <property type="match status" value="1"/>
</dbReference>
<dbReference type="InterPro" id="IPR002939">
    <property type="entry name" value="DnaJ_C"/>
</dbReference>
<dbReference type="SUPFAM" id="SSF49493">
    <property type="entry name" value="HSP40/DnaJ peptide-binding domain"/>
    <property type="match status" value="2"/>
</dbReference>
<evidence type="ECO:0000256" key="3">
    <source>
        <dbReference type="ARBA" id="ARBA00022771"/>
    </source>
</evidence>
<dbReference type="Pfam" id="PF00226">
    <property type="entry name" value="DnaJ"/>
    <property type="match status" value="1"/>
</dbReference>
<dbReference type="Gene3D" id="2.60.260.20">
    <property type="entry name" value="Urease metallochaperone UreE, N-terminal domain"/>
    <property type="match status" value="2"/>
</dbReference>
<dbReference type="OrthoDB" id="550424at2759"/>
<evidence type="ECO:0000256" key="4">
    <source>
        <dbReference type="ARBA" id="ARBA00022833"/>
    </source>
</evidence>
<dbReference type="WBParaSite" id="TCLT_0000586301-mRNA-1">
    <property type="protein sequence ID" value="TCLT_0000586301-mRNA-1"/>
    <property type="gene ID" value="TCLT_0000586301"/>
</dbReference>
<dbReference type="CDD" id="cd06257">
    <property type="entry name" value="DnaJ"/>
    <property type="match status" value="1"/>
</dbReference>
<keyword evidence="9" id="KW-1185">Reference proteome</keyword>
<dbReference type="SMART" id="SM00271">
    <property type="entry name" value="DnaJ"/>
    <property type="match status" value="1"/>
</dbReference>
<dbReference type="HAMAP" id="MF_01152">
    <property type="entry name" value="DnaJ"/>
    <property type="match status" value="1"/>
</dbReference>
<dbReference type="InterPro" id="IPR001623">
    <property type="entry name" value="DnaJ_domain"/>
</dbReference>
<feature type="domain" description="CR-type" evidence="7">
    <location>
        <begin position="139"/>
        <end position="223"/>
    </location>
</feature>
<evidence type="ECO:0000259" key="6">
    <source>
        <dbReference type="PROSITE" id="PS50076"/>
    </source>
</evidence>
<dbReference type="GO" id="GO:0030544">
    <property type="term" value="F:Hsp70 protein binding"/>
    <property type="evidence" value="ECO:0007669"/>
    <property type="project" value="InterPro"/>
</dbReference>
<dbReference type="GO" id="GO:0006457">
    <property type="term" value="P:protein folding"/>
    <property type="evidence" value="ECO:0007669"/>
    <property type="project" value="InterPro"/>
</dbReference>
<dbReference type="GO" id="GO:0005524">
    <property type="term" value="F:ATP binding"/>
    <property type="evidence" value="ECO:0007669"/>
    <property type="project" value="InterPro"/>
</dbReference>
<evidence type="ECO:0000256" key="1">
    <source>
        <dbReference type="ARBA" id="ARBA00022723"/>
    </source>
</evidence>
<gene>
    <name evidence="8" type="ORF">TCLT_LOCUS5852</name>
</gene>
<reference evidence="8 9" key="2">
    <citation type="submission" date="2018-11" db="EMBL/GenBank/DDBJ databases">
        <authorList>
            <consortium name="Pathogen Informatics"/>
        </authorList>
    </citation>
    <scope>NUCLEOTIDE SEQUENCE [LARGE SCALE GENOMIC DNA]</scope>
</reference>
<keyword evidence="4 5" id="KW-0862">Zinc</keyword>
<dbReference type="InterPro" id="IPR008971">
    <property type="entry name" value="HSP40/DnaJ_pept-bd"/>
</dbReference>
<dbReference type="InterPro" id="IPR012724">
    <property type="entry name" value="DnaJ"/>
</dbReference>
<dbReference type="EMBL" id="UYYF01004368">
    <property type="protein sequence ID" value="VDN03143.1"/>
    <property type="molecule type" value="Genomic_DNA"/>
</dbReference>
<dbReference type="SUPFAM" id="SSF46565">
    <property type="entry name" value="Chaperone J-domain"/>
    <property type="match status" value="1"/>
</dbReference>
<evidence type="ECO:0000256" key="5">
    <source>
        <dbReference type="PROSITE-ProRule" id="PRU00546"/>
    </source>
</evidence>
<dbReference type="GO" id="GO:0009408">
    <property type="term" value="P:response to heat"/>
    <property type="evidence" value="ECO:0007669"/>
    <property type="project" value="InterPro"/>
</dbReference>
<reference evidence="10" key="1">
    <citation type="submission" date="2017-02" db="UniProtKB">
        <authorList>
            <consortium name="WormBaseParasite"/>
        </authorList>
    </citation>
    <scope>IDENTIFICATION</scope>
</reference>
<proteinExistence type="inferred from homology"/>
<dbReference type="InterPro" id="IPR036410">
    <property type="entry name" value="HSP_DnaJ_Cys-rich_dom_sf"/>
</dbReference>
<dbReference type="FunFam" id="2.10.230.10:FF:000001">
    <property type="entry name" value="DnaJ subfamily A member 2"/>
    <property type="match status" value="1"/>
</dbReference>
<dbReference type="CDD" id="cd10747">
    <property type="entry name" value="DnaJ_C"/>
    <property type="match status" value="1"/>
</dbReference>
<sequence length="377" mass="42185">MFFHRMNGAARSHGPVDTTLYDILKVKPTATEEEIKKSYRHLAKEYHPDKNPAHGERFKEISFAYEVLSNPDRRVVYDSRGLDGVKEGGANTEDILSSLFGGSPLSSFFASTGGGRRRKMRGQDMAHHLKISLEDLYNGKKSKLQLSKRVICNSCHGRGGKEGVSYDCPDCHGIGTKNVIRKLGSGLIQQMQMECSDCNGTGSKIPEKDRCKNCRGERTVSEKKMLEVTIQKGMRDGQKICFRGEGDQEPGIEPGDVIIVLQSKPHDVFQRQRDNLFMEKKVSLNEALCGCQFLVKHLDGRELLITTRPGDILEPDCIRGIRGEGMPVPDNSGMRGILFVKFSIVFPEDHFFAEEADYKNILGSFAIKVYVTSDIFI</sequence>
<dbReference type="PANTHER" id="PTHR43888">
    <property type="entry name" value="DNAJ-LIKE-2, ISOFORM A-RELATED"/>
    <property type="match status" value="1"/>
</dbReference>
<dbReference type="PROSITE" id="PS50076">
    <property type="entry name" value="DNAJ_2"/>
    <property type="match status" value="1"/>
</dbReference>
<dbReference type="PROSITE" id="PS00636">
    <property type="entry name" value="DNAJ_1"/>
    <property type="match status" value="1"/>
</dbReference>
<protein>
    <submittedName>
        <fullName evidence="10">DnaJ homolog subfamily A member 2</fullName>
    </submittedName>
</protein>
<name>A0A0N5CZE8_THECL</name>
<dbReference type="CDD" id="cd10719">
    <property type="entry name" value="DnaJ_zf"/>
    <property type="match status" value="1"/>
</dbReference>
<dbReference type="InterPro" id="IPR044713">
    <property type="entry name" value="DNJA1/2-like"/>
</dbReference>
<evidence type="ECO:0000313" key="10">
    <source>
        <dbReference type="WBParaSite" id="TCLT_0000586301-mRNA-1"/>
    </source>
</evidence>
<feature type="zinc finger region" description="CR-type" evidence="5">
    <location>
        <begin position="139"/>
        <end position="223"/>
    </location>
</feature>
<feature type="domain" description="J" evidence="6">
    <location>
        <begin position="19"/>
        <end position="81"/>
    </location>
</feature>